<dbReference type="InterPro" id="IPR047947">
    <property type="entry name" value="OTU4_OTU"/>
</dbReference>
<comment type="caution">
    <text evidence="5">The sequence shown here is derived from an EMBL/GenBank/DDBJ whole genome shotgun (WGS) entry which is preliminary data.</text>
</comment>
<dbReference type="GO" id="GO:0036503">
    <property type="term" value="P:ERAD pathway"/>
    <property type="evidence" value="ECO:0007669"/>
    <property type="project" value="TreeGrafter"/>
</dbReference>
<dbReference type="CDD" id="cd22760">
    <property type="entry name" value="OTU_plant_OTU4-like"/>
    <property type="match status" value="1"/>
</dbReference>
<organism evidence="5 6">
    <name type="scientific">Lithospermum erythrorhizon</name>
    <name type="common">Purple gromwell</name>
    <name type="synonym">Lithospermum officinale var. erythrorhizon</name>
    <dbReference type="NCBI Taxonomy" id="34254"/>
    <lineage>
        <taxon>Eukaryota</taxon>
        <taxon>Viridiplantae</taxon>
        <taxon>Streptophyta</taxon>
        <taxon>Embryophyta</taxon>
        <taxon>Tracheophyta</taxon>
        <taxon>Spermatophyta</taxon>
        <taxon>Magnoliopsida</taxon>
        <taxon>eudicotyledons</taxon>
        <taxon>Gunneridae</taxon>
        <taxon>Pentapetalae</taxon>
        <taxon>asterids</taxon>
        <taxon>lamiids</taxon>
        <taxon>Boraginales</taxon>
        <taxon>Boraginaceae</taxon>
        <taxon>Boraginoideae</taxon>
        <taxon>Lithospermeae</taxon>
        <taxon>Lithospermum</taxon>
    </lineage>
</organism>
<dbReference type="PROSITE" id="PS50802">
    <property type="entry name" value="OTU"/>
    <property type="match status" value="1"/>
</dbReference>
<comment type="catalytic activity">
    <reaction evidence="1 3">
        <text>Thiol-dependent hydrolysis of ester, thioester, amide, peptide and isopeptide bonds formed by the C-terminal Gly of ubiquitin (a 76-residue protein attached to proteins as an intracellular targeting signal).</text>
        <dbReference type="EC" id="3.4.19.12"/>
    </reaction>
</comment>
<dbReference type="Pfam" id="PF02338">
    <property type="entry name" value="OTU"/>
    <property type="match status" value="1"/>
</dbReference>
<dbReference type="Gene3D" id="3.90.70.80">
    <property type="match status" value="1"/>
</dbReference>
<keyword evidence="3" id="KW-0833">Ubl conjugation pathway</keyword>
<dbReference type="Proteomes" id="UP001454036">
    <property type="component" value="Unassembled WGS sequence"/>
</dbReference>
<dbReference type="GO" id="GO:0005829">
    <property type="term" value="C:cytosol"/>
    <property type="evidence" value="ECO:0007669"/>
    <property type="project" value="TreeGrafter"/>
</dbReference>
<evidence type="ECO:0000313" key="5">
    <source>
        <dbReference type="EMBL" id="GAA0148282.1"/>
    </source>
</evidence>
<dbReference type="PANTHER" id="PTHR13312">
    <property type="entry name" value="HIV-INDUCED PROTEIN-7-LIKE PROTEASE"/>
    <property type="match status" value="1"/>
</dbReference>
<dbReference type="GO" id="GO:0004843">
    <property type="term" value="F:cysteine-type deubiquitinase activity"/>
    <property type="evidence" value="ECO:0007669"/>
    <property type="project" value="UniProtKB-UniRule"/>
</dbReference>
<dbReference type="GO" id="GO:0005634">
    <property type="term" value="C:nucleus"/>
    <property type="evidence" value="ECO:0007669"/>
    <property type="project" value="TreeGrafter"/>
</dbReference>
<keyword evidence="5" id="KW-0645">Protease</keyword>
<name>A0AAV3P975_LITER</name>
<dbReference type="FunFam" id="3.90.70.80:FF:000007">
    <property type="entry name" value="OTU domain-containing protein"/>
    <property type="match status" value="1"/>
</dbReference>
<dbReference type="GO" id="GO:0016579">
    <property type="term" value="P:protein deubiquitination"/>
    <property type="evidence" value="ECO:0007669"/>
    <property type="project" value="TreeGrafter"/>
</dbReference>
<dbReference type="InterPro" id="IPR038765">
    <property type="entry name" value="Papain-like_cys_pep_sf"/>
</dbReference>
<dbReference type="AlphaFoldDB" id="A0AAV3P975"/>
<dbReference type="SUPFAM" id="SSF54001">
    <property type="entry name" value="Cysteine proteinases"/>
    <property type="match status" value="1"/>
</dbReference>
<evidence type="ECO:0000256" key="3">
    <source>
        <dbReference type="RuleBase" id="RU367104"/>
    </source>
</evidence>
<dbReference type="GO" id="GO:0030968">
    <property type="term" value="P:endoplasmic reticulum unfolded protein response"/>
    <property type="evidence" value="ECO:0007669"/>
    <property type="project" value="TreeGrafter"/>
</dbReference>
<dbReference type="EMBL" id="BAABME010001215">
    <property type="protein sequence ID" value="GAA0148282.1"/>
    <property type="molecule type" value="Genomic_DNA"/>
</dbReference>
<feature type="domain" description="OTU" evidence="4">
    <location>
        <begin position="6"/>
        <end position="144"/>
    </location>
</feature>
<evidence type="ECO:0000313" key="6">
    <source>
        <dbReference type="Proteomes" id="UP001454036"/>
    </source>
</evidence>
<keyword evidence="3" id="KW-0788">Thiol protease</keyword>
<evidence type="ECO:0000256" key="1">
    <source>
        <dbReference type="ARBA" id="ARBA00000707"/>
    </source>
</evidence>
<reference evidence="5 6" key="1">
    <citation type="submission" date="2024-01" db="EMBL/GenBank/DDBJ databases">
        <title>The complete chloroplast genome sequence of Lithospermum erythrorhizon: insights into the phylogenetic relationship among Boraginaceae species and the maternal lineages of purple gromwells.</title>
        <authorList>
            <person name="Okada T."/>
            <person name="Watanabe K."/>
        </authorList>
    </citation>
    <scope>NUCLEOTIDE SEQUENCE [LARGE SCALE GENOMIC DNA]</scope>
</reference>
<keyword evidence="6" id="KW-1185">Reference proteome</keyword>
<proteinExistence type="predicted"/>
<dbReference type="InterPro" id="IPR003323">
    <property type="entry name" value="OTU_dom"/>
</dbReference>
<gene>
    <name evidence="5" type="ORF">LIER_07769</name>
</gene>
<sequence length="152" mass="17553">MSQVRLIAAGIPGDGRCLFRSIVHGSCLRSGKAPPNESLERELADELRAKVVEEFIKRREDAEWFVEGDFDRYVEQMRQPHIWGGEPELLMSSHVLQIPITVCMWDRKTDCLKIIAEYGQQYGKDNPVRILYHGYGHYDTLKRGFDDSLVKQ</sequence>
<keyword evidence="2 3" id="KW-0378">Hydrolase</keyword>
<evidence type="ECO:0000259" key="4">
    <source>
        <dbReference type="PROSITE" id="PS50802"/>
    </source>
</evidence>
<dbReference type="EC" id="3.4.19.12" evidence="3"/>
<protein>
    <recommendedName>
        <fullName evidence="3">Ubiquitin thioesterase OTU</fullName>
        <ecNumber evidence="3">3.4.19.12</ecNumber>
    </recommendedName>
</protein>
<comment type="function">
    <text evidence="3">Hydrolase that can remove conjugated ubiquitin from proteins and may therefore play an important regulatory role at the level of protein turnover by preventing degradation.</text>
</comment>
<keyword evidence="3" id="KW-0963">Cytoplasm</keyword>
<dbReference type="PANTHER" id="PTHR13312:SF6">
    <property type="entry name" value="UBIQUITIN THIOESTERASE OTU"/>
    <property type="match status" value="1"/>
</dbReference>
<accession>A0AAV3P975</accession>
<comment type="subcellular location">
    <subcellularLocation>
        <location evidence="3">Cytoplasm</location>
    </subcellularLocation>
</comment>
<evidence type="ECO:0000256" key="2">
    <source>
        <dbReference type="ARBA" id="ARBA00022801"/>
    </source>
</evidence>